<sequence length="549" mass="57332">MTTTVEHATARAPYSSARASHLTGTWHLIRLALRRDRIVLPIWLLVLALAPAGTVGAYEQLYPTQVEREALTASMGNNPSIALLYGPAFDLSTAGGFTAWRFGTLLPLFLALVCVFTMTRHTRQEEDTGRQELLSSTVLGRYAALTASVVVCSVFGLATGLLTAGALIGAGLSATGSLALGLGFASVTWVFTAVAAITAQLAEYSRTANGIASAVLGVTFAFRALGDAATDVSWLSWLSPIGWSTQLRPFADERFWVLLIPLAVTVALLAVAYALQPRRDIGMGLLPTSLGPSGAAPSLRTPFALALRLHRGVFIGWLTGFAVMAVLFGGMAAGIGDLVGTSEQARQVFERMGGSDAIVEAFLAAMANSFGMVATLYAVQAALRMRAEESAVRVEPLLATGVGRLRWMGGHLVFVLLGSALLLAGAGLGMGLAHGLRVGDVGGQVSAVLVACIAQLPAVWLVAGVAVAVFGAVPKLTNTVWAVAAVFLLISMFGPALDLDQAVLDVSPFQHIPKLPGEELTVAPLAWLSAVAIAFIGAGMVAFRRRDIG</sequence>
<organism evidence="2 3">
    <name type="scientific">Saccharomonospora marina XMU15</name>
    <dbReference type="NCBI Taxonomy" id="882083"/>
    <lineage>
        <taxon>Bacteria</taxon>
        <taxon>Bacillati</taxon>
        <taxon>Actinomycetota</taxon>
        <taxon>Actinomycetes</taxon>
        <taxon>Pseudonocardiales</taxon>
        <taxon>Pseudonocardiaceae</taxon>
        <taxon>Saccharomonospora</taxon>
    </lineage>
</organism>
<dbReference type="RefSeq" id="WP_009156695.1">
    <property type="nucleotide sequence ID" value="NZ_CM001439.1"/>
</dbReference>
<feature type="transmembrane region" description="Helical" evidence="1">
    <location>
        <begin position="178"/>
        <end position="199"/>
    </location>
</feature>
<name>H5X448_9PSEU</name>
<dbReference type="STRING" id="882083.SacmaDRAFT_5153"/>
<dbReference type="AlphaFoldDB" id="H5X448"/>
<feature type="transmembrane region" description="Helical" evidence="1">
    <location>
        <begin position="412"/>
        <end position="433"/>
    </location>
</feature>
<evidence type="ECO:0000256" key="1">
    <source>
        <dbReference type="SAM" id="Phobius"/>
    </source>
</evidence>
<accession>H5X448</accession>
<feature type="transmembrane region" description="Helical" evidence="1">
    <location>
        <begin position="525"/>
        <end position="543"/>
    </location>
</feature>
<keyword evidence="1" id="KW-0472">Membrane</keyword>
<keyword evidence="1" id="KW-0812">Transmembrane</keyword>
<dbReference type="EMBL" id="CM001439">
    <property type="protein sequence ID" value="EHR53319.1"/>
    <property type="molecule type" value="Genomic_DNA"/>
</dbReference>
<proteinExistence type="predicted"/>
<protein>
    <submittedName>
        <fullName evidence="2">Putative exporter of polyketide antibiotics</fullName>
    </submittedName>
</protein>
<feature type="transmembrane region" description="Helical" evidence="1">
    <location>
        <begin position="38"/>
        <end position="58"/>
    </location>
</feature>
<feature type="transmembrane region" description="Helical" evidence="1">
    <location>
        <begin position="211"/>
        <end position="235"/>
    </location>
</feature>
<keyword evidence="1" id="KW-1133">Transmembrane helix</keyword>
<evidence type="ECO:0000313" key="3">
    <source>
        <dbReference type="Proteomes" id="UP000004926"/>
    </source>
</evidence>
<feature type="transmembrane region" description="Helical" evidence="1">
    <location>
        <begin position="255"/>
        <end position="275"/>
    </location>
</feature>
<evidence type="ECO:0000313" key="2">
    <source>
        <dbReference type="EMBL" id="EHR53319.1"/>
    </source>
</evidence>
<feature type="transmembrane region" description="Helical" evidence="1">
    <location>
        <begin position="314"/>
        <end position="338"/>
    </location>
</feature>
<dbReference type="eggNOG" id="COG3559">
    <property type="taxonomic scope" value="Bacteria"/>
</dbReference>
<reference evidence="2 3" key="1">
    <citation type="journal article" date="2012" name="Stand. Genomic Sci.">
        <title>Genome sequence of the ocean sediment bacterium Saccharomonospora marina type strain (XMU15(T)).</title>
        <authorList>
            <person name="Klenk H.P."/>
            <person name="Lu M."/>
            <person name="Lucas S."/>
            <person name="Lapidus A."/>
            <person name="Copeland A."/>
            <person name="Pitluck S."/>
            <person name="Goodwin L.A."/>
            <person name="Han C."/>
            <person name="Tapia R."/>
            <person name="Brambilla E.M."/>
            <person name="Potter G."/>
            <person name="Land M."/>
            <person name="Ivanova N."/>
            <person name="Rohde M."/>
            <person name="Goker M."/>
            <person name="Detter J.C."/>
            <person name="Li W.J."/>
            <person name="Kyrpides N.C."/>
            <person name="Woyke T."/>
        </authorList>
    </citation>
    <scope>NUCLEOTIDE SEQUENCE [LARGE SCALE GENOMIC DNA]</scope>
    <source>
        <strain evidence="2 3">XMU15</strain>
    </source>
</reference>
<dbReference type="HOGENOM" id="CLU_036785_2_0_11"/>
<gene>
    <name evidence="2" type="ORF">SacmaDRAFT_5153</name>
</gene>
<feature type="transmembrane region" description="Helical" evidence="1">
    <location>
        <begin position="480"/>
        <end position="497"/>
    </location>
</feature>
<keyword evidence="3" id="KW-1185">Reference proteome</keyword>
<feature type="transmembrane region" description="Helical" evidence="1">
    <location>
        <begin position="139"/>
        <end position="172"/>
    </location>
</feature>
<feature type="transmembrane region" description="Helical" evidence="1">
    <location>
        <begin position="445"/>
        <end position="473"/>
    </location>
</feature>
<feature type="transmembrane region" description="Helical" evidence="1">
    <location>
        <begin position="99"/>
        <end position="118"/>
    </location>
</feature>
<feature type="transmembrane region" description="Helical" evidence="1">
    <location>
        <begin position="358"/>
        <end position="379"/>
    </location>
</feature>
<dbReference type="OrthoDB" id="2014935at2"/>
<dbReference type="Proteomes" id="UP000004926">
    <property type="component" value="Chromosome"/>
</dbReference>